<feature type="region of interest" description="Disordered" evidence="4">
    <location>
        <begin position="1"/>
        <end position="26"/>
    </location>
</feature>
<dbReference type="SUPFAM" id="SSF116734">
    <property type="entry name" value="DNA methylase specificity domain"/>
    <property type="match status" value="2"/>
</dbReference>
<evidence type="ECO:0000256" key="3">
    <source>
        <dbReference type="ARBA" id="ARBA00023125"/>
    </source>
</evidence>
<keyword evidence="6" id="KW-0255">Endonuclease</keyword>
<dbReference type="InterPro" id="IPR000055">
    <property type="entry name" value="Restrct_endonuc_typeI_TRD"/>
</dbReference>
<keyword evidence="3" id="KW-0238">DNA-binding</keyword>
<evidence type="ECO:0000256" key="2">
    <source>
        <dbReference type="ARBA" id="ARBA00022747"/>
    </source>
</evidence>
<dbReference type="Pfam" id="PF01420">
    <property type="entry name" value="Methylase_S"/>
    <property type="match status" value="2"/>
</dbReference>
<dbReference type="PANTHER" id="PTHR30408">
    <property type="entry name" value="TYPE-1 RESTRICTION ENZYME ECOKI SPECIFICITY PROTEIN"/>
    <property type="match status" value="1"/>
</dbReference>
<keyword evidence="2" id="KW-0680">Restriction system</keyword>
<dbReference type="RefSeq" id="WP_319832130.1">
    <property type="nucleotide sequence ID" value="NZ_CP138858.1"/>
</dbReference>
<evidence type="ECO:0000256" key="4">
    <source>
        <dbReference type="SAM" id="MobiDB-lite"/>
    </source>
</evidence>
<dbReference type="CDD" id="cd17266">
    <property type="entry name" value="RMtype1_S_Sau1132ORF3780P-TRD2-CR2_like"/>
    <property type="match status" value="1"/>
</dbReference>
<accession>A0ABZ0RGS5</accession>
<dbReference type="Gene3D" id="1.10.287.1120">
    <property type="entry name" value="Bipartite methylase S protein"/>
    <property type="match status" value="1"/>
</dbReference>
<keyword evidence="6" id="KW-0540">Nuclease</keyword>
<dbReference type="GO" id="GO:0004519">
    <property type="term" value="F:endonuclease activity"/>
    <property type="evidence" value="ECO:0007669"/>
    <property type="project" value="UniProtKB-KW"/>
</dbReference>
<evidence type="ECO:0000313" key="7">
    <source>
        <dbReference type="Proteomes" id="UP001324993"/>
    </source>
</evidence>
<dbReference type="PANTHER" id="PTHR30408:SF12">
    <property type="entry name" value="TYPE I RESTRICTION ENZYME MJAVIII SPECIFICITY SUBUNIT"/>
    <property type="match status" value="1"/>
</dbReference>
<dbReference type="GO" id="GO:0016787">
    <property type="term" value="F:hydrolase activity"/>
    <property type="evidence" value="ECO:0007669"/>
    <property type="project" value="UniProtKB-KW"/>
</dbReference>
<protein>
    <submittedName>
        <fullName evidence="6">Restriction endonuclease subunit S</fullName>
        <ecNumber evidence="6">3.1.21.-</ecNumber>
    </submittedName>
</protein>
<feature type="domain" description="Type I restriction modification DNA specificity" evidence="5">
    <location>
        <begin position="51"/>
        <end position="212"/>
    </location>
</feature>
<evidence type="ECO:0000259" key="5">
    <source>
        <dbReference type="Pfam" id="PF01420"/>
    </source>
</evidence>
<dbReference type="Gene3D" id="3.90.220.20">
    <property type="entry name" value="DNA methylase specificity domains"/>
    <property type="match status" value="2"/>
</dbReference>
<dbReference type="EMBL" id="CP138858">
    <property type="protein sequence ID" value="WPJ95237.1"/>
    <property type="molecule type" value="Genomic_DNA"/>
</dbReference>
<dbReference type="Proteomes" id="UP001324993">
    <property type="component" value="Chromosome"/>
</dbReference>
<comment type="similarity">
    <text evidence="1">Belongs to the type-I restriction system S methylase family.</text>
</comment>
<sequence>MPTNNKVAGALDRHSPKGDGCSSSRVGSANALVPELRFPEFSTGEDWQEQKAGSLFANRTEKGVSKLPIYSVTMNDGMVRRSSLDRNFDDIASAGNKRVYKNDIAYNMMRMWQGAFGLAPENCLVSPAYIVLSSQKTICTEFFGYLFKSRKYLQLFTSHSRGLTEDRLRLYYPDFAVIPLQFPSLPEQQKIADCLGSLDDLIAAHSRKLAALQDHKKGLLQQLFPAEGETTPKLRFPPFAGEWTATTLVKACQMKAGKFVRAAEINNSPKDALYPCYGGNGLRGYTKTYTHDGKYSLIGRQGALCGNVQLTSGRFHATEHAVVANPTKEVCSDWLFYALSFLNLNQFATGQAQPGLSVEVLERVSIAIPTNTKEQQKIADCLSDLDALIAAQTKQIAALKAHKQGLMQQLYPCN</sequence>
<reference evidence="6 7" key="1">
    <citation type="submission" date="2023-11" db="EMBL/GenBank/DDBJ databases">
        <title>Coraliomargarita sp. nov., isolated from marine algae.</title>
        <authorList>
            <person name="Lee J.K."/>
            <person name="Baek J.H."/>
            <person name="Kim J.M."/>
            <person name="Choi D.G."/>
            <person name="Jeon C.O."/>
        </authorList>
    </citation>
    <scope>NUCLEOTIDE SEQUENCE [LARGE SCALE GENOMIC DNA]</scope>
    <source>
        <strain evidence="6 7">J2-16</strain>
    </source>
</reference>
<dbReference type="InterPro" id="IPR052021">
    <property type="entry name" value="Type-I_RS_S_subunit"/>
</dbReference>
<organism evidence="6 7">
    <name type="scientific">Coraliomargarita algicola</name>
    <dbReference type="NCBI Taxonomy" id="3092156"/>
    <lineage>
        <taxon>Bacteria</taxon>
        <taxon>Pseudomonadati</taxon>
        <taxon>Verrucomicrobiota</taxon>
        <taxon>Opitutia</taxon>
        <taxon>Puniceicoccales</taxon>
        <taxon>Coraliomargaritaceae</taxon>
        <taxon>Coraliomargarita</taxon>
    </lineage>
</organism>
<name>A0ABZ0RGS5_9BACT</name>
<feature type="domain" description="Type I restriction modification DNA specificity" evidence="5">
    <location>
        <begin position="252"/>
        <end position="400"/>
    </location>
</feature>
<dbReference type="EC" id="3.1.21.-" evidence="6"/>
<proteinExistence type="inferred from homology"/>
<evidence type="ECO:0000256" key="1">
    <source>
        <dbReference type="ARBA" id="ARBA00010923"/>
    </source>
</evidence>
<keyword evidence="7" id="KW-1185">Reference proteome</keyword>
<evidence type="ECO:0000313" key="6">
    <source>
        <dbReference type="EMBL" id="WPJ95237.1"/>
    </source>
</evidence>
<gene>
    <name evidence="6" type="ORF">SH580_17585</name>
</gene>
<keyword evidence="6" id="KW-0378">Hydrolase</keyword>
<dbReference type="InterPro" id="IPR044946">
    <property type="entry name" value="Restrct_endonuc_typeI_TRD_sf"/>
</dbReference>